<accession>A0A978W3Y3</accession>
<organism evidence="1 2">
    <name type="scientific">Ziziphus jujuba var. spinosa</name>
    <dbReference type="NCBI Taxonomy" id="714518"/>
    <lineage>
        <taxon>Eukaryota</taxon>
        <taxon>Viridiplantae</taxon>
        <taxon>Streptophyta</taxon>
        <taxon>Embryophyta</taxon>
        <taxon>Tracheophyta</taxon>
        <taxon>Spermatophyta</taxon>
        <taxon>Magnoliopsida</taxon>
        <taxon>eudicotyledons</taxon>
        <taxon>Gunneridae</taxon>
        <taxon>Pentapetalae</taxon>
        <taxon>rosids</taxon>
        <taxon>fabids</taxon>
        <taxon>Rosales</taxon>
        <taxon>Rhamnaceae</taxon>
        <taxon>Paliureae</taxon>
        <taxon>Ziziphus</taxon>
    </lineage>
</organism>
<protein>
    <recommendedName>
        <fullName evidence="3">Peptidase A1 domain-containing protein</fullName>
    </recommendedName>
</protein>
<dbReference type="Gene3D" id="2.40.70.10">
    <property type="entry name" value="Acid Proteases"/>
    <property type="match status" value="1"/>
</dbReference>
<name>A0A978W3Y3_ZIZJJ</name>
<evidence type="ECO:0000313" key="1">
    <source>
        <dbReference type="EMBL" id="KAH7546667.1"/>
    </source>
</evidence>
<reference evidence="1" key="1">
    <citation type="journal article" date="2021" name="Front. Plant Sci.">
        <title>Chromosome-Scale Genome Assembly for Chinese Sour Jujube and Insights Into Its Genome Evolution and Domestication Signature.</title>
        <authorList>
            <person name="Shen L.-Y."/>
            <person name="Luo H."/>
            <person name="Wang X.-L."/>
            <person name="Wang X.-M."/>
            <person name="Qiu X.-J."/>
            <person name="Liu H."/>
            <person name="Zhou S.-S."/>
            <person name="Jia K.-H."/>
            <person name="Nie S."/>
            <person name="Bao Y.-T."/>
            <person name="Zhang R.-G."/>
            <person name="Yun Q.-Z."/>
            <person name="Chai Y.-H."/>
            <person name="Lu J.-Y."/>
            <person name="Li Y."/>
            <person name="Zhao S.-W."/>
            <person name="Mao J.-F."/>
            <person name="Jia S.-G."/>
            <person name="Mao Y.-M."/>
        </authorList>
    </citation>
    <scope>NUCLEOTIDE SEQUENCE</scope>
    <source>
        <strain evidence="1">AT0</strain>
        <tissue evidence="1">Leaf</tissue>
    </source>
</reference>
<sequence>MAFPRNTFHIDQHGNGGFIIDSGAPITDLLSQNAGGSDAYMAVMGLFQHFYDGYGHRRVHLGVAISILGAWHLQNKRIVYDLNTYKFTSLAFASQKQI</sequence>
<gene>
    <name evidence="1" type="ORF">FEM48_Zijuj01G0225900</name>
</gene>
<dbReference type="EMBL" id="JAEACU010000001">
    <property type="protein sequence ID" value="KAH7546667.1"/>
    <property type="molecule type" value="Genomic_DNA"/>
</dbReference>
<dbReference type="Proteomes" id="UP000813462">
    <property type="component" value="Unassembled WGS sequence"/>
</dbReference>
<evidence type="ECO:0000313" key="2">
    <source>
        <dbReference type="Proteomes" id="UP000813462"/>
    </source>
</evidence>
<evidence type="ECO:0008006" key="3">
    <source>
        <dbReference type="Google" id="ProtNLM"/>
    </source>
</evidence>
<proteinExistence type="predicted"/>
<dbReference type="AlphaFoldDB" id="A0A978W3Y3"/>
<dbReference type="InterPro" id="IPR021109">
    <property type="entry name" value="Peptidase_aspartic_dom_sf"/>
</dbReference>
<comment type="caution">
    <text evidence="1">The sequence shown here is derived from an EMBL/GenBank/DDBJ whole genome shotgun (WGS) entry which is preliminary data.</text>
</comment>